<dbReference type="PANTHER" id="PTHR12631:SF10">
    <property type="entry name" value="BETA-XYLOSIDASE-LIKE PROTEIN-RELATED"/>
    <property type="match status" value="1"/>
</dbReference>
<keyword evidence="2" id="KW-1185">Reference proteome</keyword>
<dbReference type="GO" id="GO:0005975">
    <property type="term" value="P:carbohydrate metabolic process"/>
    <property type="evidence" value="ECO:0007669"/>
    <property type="project" value="InterPro"/>
</dbReference>
<dbReference type="Gene3D" id="3.20.20.80">
    <property type="entry name" value="Glycosidases"/>
    <property type="match status" value="1"/>
</dbReference>
<dbReference type="GO" id="GO:0004553">
    <property type="term" value="F:hydrolase activity, hydrolyzing O-glycosyl compounds"/>
    <property type="evidence" value="ECO:0007669"/>
    <property type="project" value="InterPro"/>
</dbReference>
<protein>
    <submittedName>
        <fullName evidence="1">Family 1 glycosylhydrolase</fullName>
    </submittedName>
</protein>
<proteinExistence type="predicted"/>
<organism evidence="1 2">
    <name type="scientific">Arthrobacter bussei</name>
    <dbReference type="NCBI Taxonomy" id="2594179"/>
    <lineage>
        <taxon>Bacteria</taxon>
        <taxon>Bacillati</taxon>
        <taxon>Actinomycetota</taxon>
        <taxon>Actinomycetes</taxon>
        <taxon>Micrococcales</taxon>
        <taxon>Micrococcaceae</taxon>
        <taxon>Arthrobacter</taxon>
    </lineage>
</organism>
<dbReference type="Pfam" id="PF00232">
    <property type="entry name" value="Glyco_hydro_1"/>
    <property type="match status" value="1"/>
</dbReference>
<evidence type="ECO:0000313" key="1">
    <source>
        <dbReference type="EMBL" id="MPY11616.1"/>
    </source>
</evidence>
<dbReference type="InterPro" id="IPR001360">
    <property type="entry name" value="Glyco_hydro_1"/>
</dbReference>
<dbReference type="AlphaFoldDB" id="A0A7X1NRF1"/>
<name>A0A7X1NRF1_9MICC</name>
<dbReference type="EMBL" id="VJXX01000004">
    <property type="protein sequence ID" value="MPY11616.1"/>
    <property type="molecule type" value="Genomic_DNA"/>
</dbReference>
<comment type="caution">
    <text evidence="1">The sequence shown here is derived from an EMBL/GenBank/DDBJ whole genome shotgun (WGS) entry which is preliminary data.</text>
</comment>
<dbReference type="PANTHER" id="PTHR12631">
    <property type="entry name" value="ALPHA-L-IDURONIDASE"/>
    <property type="match status" value="1"/>
</dbReference>
<keyword evidence="1" id="KW-0378">Hydrolase</keyword>
<dbReference type="OrthoDB" id="9765195at2"/>
<dbReference type="InterPro" id="IPR051923">
    <property type="entry name" value="Glycosyl_Hydrolase_39"/>
</dbReference>
<reference evidence="2" key="1">
    <citation type="submission" date="2019-07" db="EMBL/GenBank/DDBJ databases">
        <title>Arthrobacter KR32 sp. nov., isolated from mountain cheese made of cows milk.</title>
        <authorList>
            <person name="Flegler A."/>
        </authorList>
    </citation>
    <scope>NUCLEOTIDE SEQUENCE [LARGE SCALE GENOMIC DNA]</scope>
    <source>
        <strain evidence="2">KR32</strain>
    </source>
</reference>
<dbReference type="Proteomes" id="UP000326464">
    <property type="component" value="Unassembled WGS sequence"/>
</dbReference>
<dbReference type="SUPFAM" id="SSF51445">
    <property type="entry name" value="(Trans)glycosidases"/>
    <property type="match status" value="1"/>
</dbReference>
<evidence type="ECO:0000313" key="2">
    <source>
        <dbReference type="Proteomes" id="UP000326464"/>
    </source>
</evidence>
<accession>A0A7X1NRF1</accession>
<dbReference type="RefSeq" id="WP_152816340.1">
    <property type="nucleotide sequence ID" value="NZ_VJXX01000004.1"/>
</dbReference>
<sequence length="443" mass="50368">MSEAGRPLEIIGGFESTFMPAHDRDIFETTEHDLRWREDLGLLSRSGITRLRYPVRWHRIEEVEGSYDWSSTDEVMAYLRNEGFRPIVDLVHHTSYPAWLTDGFADDRFGAAYLRYAEAFARRYPWVEEYTLFNEPFSTLFLCGHEAIWPPYHSGLRGFVDLILNVMPAVATASALYRDLLPDARHVWVDTCEFHTGSDASGQRYADMANYRRFLVIDAFLGRGYDVDSQLGRDLAAVGGERLLSLPTGTIDVLGLDYYAHCQWDFSEAGGTAPTPTPLPLSDQILQYWERYGMPCMLTETNVRGHTADRATWLKYVLEQCEAAQARGVAMDGVCWFPVVDSTDWNSLLFRCEGQVDPVGVYWLDADLRRHTSVMSTSYALAAQGVRSADLPAYRLAEPVATWLQGYRPQMAHWDWQQPPGTDIGSSLPRTTTRMELRIVDAQ</sequence>
<dbReference type="InterPro" id="IPR017853">
    <property type="entry name" value="GH"/>
</dbReference>
<gene>
    <name evidence="1" type="ORF">FNH21_12970</name>
</gene>